<dbReference type="Proteomes" id="UP000298714">
    <property type="component" value="Chromosome"/>
</dbReference>
<gene>
    <name evidence="3" type="ORF">E6W36_11335</name>
</gene>
<dbReference type="KEGG" id="hgn:E6W36_11335"/>
<name>A0A4D7C2G6_9SPHN</name>
<keyword evidence="2" id="KW-0732">Signal</keyword>
<proteinExistence type="predicted"/>
<accession>A0A4D7C2G6</accession>
<feature type="region of interest" description="Disordered" evidence="1">
    <location>
        <begin position="57"/>
        <end position="93"/>
    </location>
</feature>
<organism evidence="3 4">
    <name type="scientific">Hankyongella ginsenosidimutans</name>
    <dbReference type="NCBI Taxonomy" id="1763828"/>
    <lineage>
        <taxon>Bacteria</taxon>
        <taxon>Pseudomonadati</taxon>
        <taxon>Pseudomonadota</taxon>
        <taxon>Alphaproteobacteria</taxon>
        <taxon>Sphingomonadales</taxon>
        <taxon>Sphingomonadaceae</taxon>
        <taxon>Hankyongella</taxon>
    </lineage>
</organism>
<reference evidence="4" key="1">
    <citation type="submission" date="2019-04" db="EMBL/GenBank/DDBJ databases">
        <title>Complete genome sequence of Sphingomonas sp. W1-2-3.</title>
        <authorList>
            <person name="Im W.T."/>
        </authorList>
    </citation>
    <scope>NUCLEOTIDE SEQUENCE [LARGE SCALE GENOMIC DNA]</scope>
    <source>
        <strain evidence="4">W1-2-3</strain>
    </source>
</reference>
<keyword evidence="4" id="KW-1185">Reference proteome</keyword>
<evidence type="ECO:0000256" key="1">
    <source>
        <dbReference type="SAM" id="MobiDB-lite"/>
    </source>
</evidence>
<protein>
    <submittedName>
        <fullName evidence="3">Uncharacterized protein</fullName>
    </submittedName>
</protein>
<evidence type="ECO:0000313" key="4">
    <source>
        <dbReference type="Proteomes" id="UP000298714"/>
    </source>
</evidence>
<dbReference type="EMBL" id="CP039704">
    <property type="protein sequence ID" value="QCI79884.1"/>
    <property type="molecule type" value="Genomic_DNA"/>
</dbReference>
<dbReference type="AlphaFoldDB" id="A0A4D7C2G6"/>
<dbReference type="RefSeq" id="WP_222872725.1">
    <property type="nucleotide sequence ID" value="NZ_CP039704.1"/>
</dbReference>
<sequence length="165" mass="17793">MRKAIALSAVICLNIAAGSASAQPAGRDSALEACVGIASDKDRLTCYDTAMGRAQQGAATSDLPAQKPTVTPEEAFGSESLRRPKEVREAEQSQTLDATIEEILTAARGELVLILNNGQIWRQNEATSLPPLKVGDPVVIKRGLIGSYRMTLKKQHRTINVRRIK</sequence>
<feature type="compositionally biased region" description="Basic and acidic residues" evidence="1">
    <location>
        <begin position="80"/>
        <end position="91"/>
    </location>
</feature>
<evidence type="ECO:0000313" key="3">
    <source>
        <dbReference type="EMBL" id="QCI79884.1"/>
    </source>
</evidence>
<evidence type="ECO:0000256" key="2">
    <source>
        <dbReference type="SAM" id="SignalP"/>
    </source>
</evidence>
<feature type="signal peptide" evidence="2">
    <location>
        <begin position="1"/>
        <end position="22"/>
    </location>
</feature>
<feature type="chain" id="PRO_5020735372" evidence="2">
    <location>
        <begin position="23"/>
        <end position="165"/>
    </location>
</feature>